<reference evidence="3 4" key="1">
    <citation type="journal article" date="2023" name="Plant Dis.">
        <title>First Report of Diplodia intermedia Causing Canker and Dieback Diseases on Apple Trees in Canada.</title>
        <authorList>
            <person name="Ellouze W."/>
            <person name="Ilyukhin E."/>
            <person name="Sulman M."/>
            <person name="Ali S."/>
        </authorList>
    </citation>
    <scope>NUCLEOTIDE SEQUENCE [LARGE SCALE GENOMIC DNA]</scope>
    <source>
        <strain evidence="3 4">M45-28</strain>
    </source>
</reference>
<proteinExistence type="predicted"/>
<dbReference type="Proteomes" id="UP001521184">
    <property type="component" value="Unassembled WGS sequence"/>
</dbReference>
<comment type="caution">
    <text evidence="3">The sequence shown here is derived from an EMBL/GenBank/DDBJ whole genome shotgun (WGS) entry which is preliminary data.</text>
</comment>
<evidence type="ECO:0000256" key="1">
    <source>
        <dbReference type="SAM" id="MobiDB-lite"/>
    </source>
</evidence>
<dbReference type="InterPro" id="IPR036047">
    <property type="entry name" value="F-box-like_dom_sf"/>
</dbReference>
<dbReference type="InterPro" id="IPR001810">
    <property type="entry name" value="F-box_dom"/>
</dbReference>
<feature type="compositionally biased region" description="Acidic residues" evidence="1">
    <location>
        <begin position="480"/>
        <end position="504"/>
    </location>
</feature>
<feature type="region of interest" description="Disordered" evidence="1">
    <location>
        <begin position="471"/>
        <end position="504"/>
    </location>
</feature>
<dbReference type="EMBL" id="JAKEKT020000052">
    <property type="protein sequence ID" value="KAL1640306.1"/>
    <property type="molecule type" value="Genomic_DNA"/>
</dbReference>
<organism evidence="3 4">
    <name type="scientific">Diplodia intermedia</name>
    <dbReference type="NCBI Taxonomy" id="856260"/>
    <lineage>
        <taxon>Eukaryota</taxon>
        <taxon>Fungi</taxon>
        <taxon>Dikarya</taxon>
        <taxon>Ascomycota</taxon>
        <taxon>Pezizomycotina</taxon>
        <taxon>Dothideomycetes</taxon>
        <taxon>Dothideomycetes incertae sedis</taxon>
        <taxon>Botryosphaeriales</taxon>
        <taxon>Botryosphaeriaceae</taxon>
        <taxon>Diplodia</taxon>
    </lineage>
</organism>
<name>A0ABR3TLC0_9PEZI</name>
<evidence type="ECO:0000313" key="4">
    <source>
        <dbReference type="Proteomes" id="UP001521184"/>
    </source>
</evidence>
<gene>
    <name evidence="3" type="ORF">SLS58_007122</name>
</gene>
<keyword evidence="4" id="KW-1185">Reference proteome</keyword>
<accession>A0ABR3TLC0</accession>
<dbReference type="PROSITE" id="PS50181">
    <property type="entry name" value="FBOX"/>
    <property type="match status" value="1"/>
</dbReference>
<sequence length="504" mass="56337">MDPQLDARIVKLPQELIDRIVDFLPTVDLGSLRRTSKLMEHHLLTYFSKHYFTKKQFMVSEPSLRALVDISEHPSLSPCLKHLIIGLDCYMAIPFGVAEPYYVQCKRGAESQRRMFSTGRATRLLAKALSNLKNLQTIDIRDFDSQTRFRDRKTGSGAWRSWGAPTIDAHGRRLTMIDSESSQVPDNHFHNRVFQAVLAAMADSSGRPQTLAAILRHRNRGLADGAFGLDGWMEESIAPALAGLKTLHLDVSLDERPRVFNMVTAPNDGLQDIADSPNTCIRHFLSCTPNVTWLRLNFQSTHIASSFKLINWLATVPGTDPAPKILPWCEPSAVSGPFAVPPWGDENPAPVALPLTQLDLGLTHISSSVLRSLFQKFTNLNGLSLFNITLHPTTIIRPARRTNLWADTFQALSDDLPAQLKSLKLRRLIQVDTERGNNNHFREVGIDGKTESKIEVSKKGLQQLAEVLTVDWPSVKPTDDYSDGGDDEEDEGEDEENSEDDDDV</sequence>
<protein>
    <recommendedName>
        <fullName evidence="2">F-box domain-containing protein</fullName>
    </recommendedName>
</protein>
<evidence type="ECO:0000259" key="2">
    <source>
        <dbReference type="PROSITE" id="PS50181"/>
    </source>
</evidence>
<feature type="domain" description="F-box" evidence="2">
    <location>
        <begin position="6"/>
        <end position="55"/>
    </location>
</feature>
<dbReference type="Pfam" id="PF00646">
    <property type="entry name" value="F-box"/>
    <property type="match status" value="1"/>
</dbReference>
<evidence type="ECO:0000313" key="3">
    <source>
        <dbReference type="EMBL" id="KAL1640306.1"/>
    </source>
</evidence>
<dbReference type="SUPFAM" id="SSF81383">
    <property type="entry name" value="F-box domain"/>
    <property type="match status" value="1"/>
</dbReference>